<keyword evidence="5" id="KW-1185">Reference proteome</keyword>
<dbReference type="PANTHER" id="PTHR33375:SF1">
    <property type="entry name" value="CHROMOSOME-PARTITIONING PROTEIN PARB-RELATED"/>
    <property type="match status" value="1"/>
</dbReference>
<dbReference type="SUPFAM" id="SSF109709">
    <property type="entry name" value="KorB DNA-binding domain-like"/>
    <property type="match status" value="1"/>
</dbReference>
<dbReference type="Pfam" id="PF02195">
    <property type="entry name" value="ParB_N"/>
    <property type="match status" value="1"/>
</dbReference>
<dbReference type="Gene3D" id="1.10.10.2830">
    <property type="match status" value="1"/>
</dbReference>
<gene>
    <name evidence="4" type="ORF">SAMN05421730_10702</name>
</gene>
<dbReference type="GO" id="GO:0005694">
    <property type="term" value="C:chromosome"/>
    <property type="evidence" value="ECO:0007669"/>
    <property type="project" value="TreeGrafter"/>
</dbReference>
<organism evidence="4 5">
    <name type="scientific">Anaerobium acetethylicum</name>
    <dbReference type="NCBI Taxonomy" id="1619234"/>
    <lineage>
        <taxon>Bacteria</taxon>
        <taxon>Bacillati</taxon>
        <taxon>Bacillota</taxon>
        <taxon>Clostridia</taxon>
        <taxon>Lachnospirales</taxon>
        <taxon>Lachnospiraceae</taxon>
        <taxon>Anaerobium</taxon>
    </lineage>
</organism>
<dbReference type="Gene3D" id="3.90.1530.30">
    <property type="match status" value="1"/>
</dbReference>
<dbReference type="SUPFAM" id="SSF110849">
    <property type="entry name" value="ParB/Sulfiredoxin"/>
    <property type="match status" value="1"/>
</dbReference>
<evidence type="ECO:0000313" key="5">
    <source>
        <dbReference type="Proteomes" id="UP000199315"/>
    </source>
</evidence>
<dbReference type="Proteomes" id="UP000199315">
    <property type="component" value="Unassembled WGS sequence"/>
</dbReference>
<dbReference type="InterPro" id="IPR050336">
    <property type="entry name" value="Chromosome_partition/occlusion"/>
</dbReference>
<dbReference type="RefSeq" id="WP_091237115.1">
    <property type="nucleotide sequence ID" value="NZ_FMKA01000070.1"/>
</dbReference>
<proteinExistence type="inferred from homology"/>
<feature type="domain" description="ParB-like N-terminal" evidence="3">
    <location>
        <begin position="46"/>
        <end position="137"/>
    </location>
</feature>
<keyword evidence="2" id="KW-0175">Coiled coil</keyword>
<reference evidence="4 5" key="1">
    <citation type="submission" date="2016-09" db="EMBL/GenBank/DDBJ databases">
        <authorList>
            <person name="Capua I."/>
            <person name="De Benedictis P."/>
            <person name="Joannis T."/>
            <person name="Lombin L.H."/>
            <person name="Cattoli G."/>
        </authorList>
    </citation>
    <scope>NUCLEOTIDE SEQUENCE [LARGE SCALE GENOMIC DNA]</scope>
    <source>
        <strain evidence="4 5">GluBS11</strain>
    </source>
</reference>
<comment type="similarity">
    <text evidence="1">Belongs to the ParB family.</text>
</comment>
<dbReference type="SMART" id="SM00470">
    <property type="entry name" value="ParB"/>
    <property type="match status" value="1"/>
</dbReference>
<dbReference type="STRING" id="1619234.SAMN05421730_10702"/>
<sequence length="356" mass="41202">MNEKQDYESVKEVRRINKKATLRSSWKEDLNAESEKANDKQEQEIKTIQLNQLRSFKNHPFKVEINTELYELMQSIENDGILVPLLARPSLGGNGYELISGHRRKAACEWAGINEVPVMICNLDDNQATIALVNSNLHREHIKPSEKAFAYKMRLEAMKRQGERSDLTSDQVGPKSANPILTTFQLTTVYNQQGLWKEVNDEQINQKGYRSNTALAKQAGESVNQIKRYIRLTNLIPKLLDMVDEGKIAFTVAVELSYLKEEEQYELHAVMDLEQCTPSLSQANRMKRMSQSDKLNMDAIYEILDEEKPNQKLQIKIKAETLEPYFPCDFTERQKVELIENLVKEWHSRQAEKRAR</sequence>
<evidence type="ECO:0000256" key="1">
    <source>
        <dbReference type="ARBA" id="ARBA00006295"/>
    </source>
</evidence>
<evidence type="ECO:0000313" key="4">
    <source>
        <dbReference type="EMBL" id="SCP99907.1"/>
    </source>
</evidence>
<name>A0A1D3TZG2_9FIRM</name>
<dbReference type="PANTHER" id="PTHR33375">
    <property type="entry name" value="CHROMOSOME-PARTITIONING PROTEIN PARB-RELATED"/>
    <property type="match status" value="1"/>
</dbReference>
<feature type="coiled-coil region" evidence="2">
    <location>
        <begin position="23"/>
        <end position="51"/>
    </location>
</feature>
<dbReference type="NCBIfam" id="TIGR00180">
    <property type="entry name" value="parB_part"/>
    <property type="match status" value="1"/>
</dbReference>
<dbReference type="InterPro" id="IPR003115">
    <property type="entry name" value="ParB_N"/>
</dbReference>
<accession>A0A1D3TZG2</accession>
<protein>
    <submittedName>
        <fullName evidence="4">Chromosome partitioning protein, ParB family</fullName>
    </submittedName>
</protein>
<dbReference type="AlphaFoldDB" id="A0A1D3TZG2"/>
<dbReference type="EMBL" id="FMKA01000070">
    <property type="protein sequence ID" value="SCP99907.1"/>
    <property type="molecule type" value="Genomic_DNA"/>
</dbReference>
<dbReference type="GO" id="GO:0003677">
    <property type="term" value="F:DNA binding"/>
    <property type="evidence" value="ECO:0007669"/>
    <property type="project" value="InterPro"/>
</dbReference>
<evidence type="ECO:0000259" key="3">
    <source>
        <dbReference type="SMART" id="SM00470"/>
    </source>
</evidence>
<dbReference type="InterPro" id="IPR036086">
    <property type="entry name" value="ParB/Sulfiredoxin_sf"/>
</dbReference>
<dbReference type="CDD" id="cd16407">
    <property type="entry name" value="ParB_N_like"/>
    <property type="match status" value="1"/>
</dbReference>
<dbReference type="GO" id="GO:0007059">
    <property type="term" value="P:chromosome segregation"/>
    <property type="evidence" value="ECO:0007669"/>
    <property type="project" value="TreeGrafter"/>
</dbReference>
<dbReference type="InterPro" id="IPR004437">
    <property type="entry name" value="ParB/RepB/Spo0J"/>
</dbReference>
<dbReference type="OrthoDB" id="9771505at2"/>
<evidence type="ECO:0000256" key="2">
    <source>
        <dbReference type="SAM" id="Coils"/>
    </source>
</evidence>